<accession>A0A399F706</accession>
<keyword evidence="1" id="KW-0732">Signal</keyword>
<dbReference type="AlphaFoldDB" id="A0A399F706"/>
<evidence type="ECO:0000256" key="1">
    <source>
        <dbReference type="SAM" id="SignalP"/>
    </source>
</evidence>
<sequence>MKRLLVSLVAALAALGLAQGSPEIRFIHLVEGVGSVDVWVDGHKSFAMEGYKNFTQYVPAPKGNLRVWVTPTGKTTPRLGLATVDLRNGYKYTLAALGTPQKVVTRLFLDSGEGLKAPSGVRIRAVLASPDAPQLSLYAVDAKAKTTTLVADYMRFGQATRYVSIPSGEYGLIVRPTGNKTVLLRVPLTSLKAGSVYSVYITGRVKNKTLEALLTLDNR</sequence>
<dbReference type="Proteomes" id="UP000266178">
    <property type="component" value="Unassembled WGS sequence"/>
</dbReference>
<keyword evidence="4" id="KW-1185">Reference proteome</keyword>
<feature type="signal peptide" evidence="1">
    <location>
        <begin position="1"/>
        <end position="18"/>
    </location>
</feature>
<comment type="caution">
    <text evidence="3">The sequence shown here is derived from an EMBL/GenBank/DDBJ whole genome shotgun (WGS) entry which is preliminary data.</text>
</comment>
<dbReference type="OrthoDB" id="9783299at2"/>
<dbReference type="EMBL" id="QWLB01000019">
    <property type="protein sequence ID" value="RIH92467.1"/>
    <property type="molecule type" value="Genomic_DNA"/>
</dbReference>
<evidence type="ECO:0000313" key="3">
    <source>
        <dbReference type="EMBL" id="RIH92467.1"/>
    </source>
</evidence>
<evidence type="ECO:0000313" key="4">
    <source>
        <dbReference type="Proteomes" id="UP000266178"/>
    </source>
</evidence>
<proteinExistence type="predicted"/>
<feature type="chain" id="PRO_5030071829" description="DUF4397 domain-containing protein" evidence="1">
    <location>
        <begin position="19"/>
        <end position="219"/>
    </location>
</feature>
<name>A0A399F706_9DEIN</name>
<dbReference type="Pfam" id="PF14344">
    <property type="entry name" value="DUF4397"/>
    <property type="match status" value="1"/>
</dbReference>
<organism evidence="3 4">
    <name type="scientific">Meiothermus granaticius NBRC 107808</name>
    <dbReference type="NCBI Taxonomy" id="1227551"/>
    <lineage>
        <taxon>Bacteria</taxon>
        <taxon>Thermotogati</taxon>
        <taxon>Deinococcota</taxon>
        <taxon>Deinococci</taxon>
        <taxon>Thermales</taxon>
        <taxon>Thermaceae</taxon>
        <taxon>Meiothermus</taxon>
    </lineage>
</organism>
<dbReference type="RefSeq" id="WP_119357115.1">
    <property type="nucleotide sequence ID" value="NZ_BJXM01000009.1"/>
</dbReference>
<feature type="domain" description="DUF4397" evidence="2">
    <location>
        <begin position="23"/>
        <end position="138"/>
    </location>
</feature>
<evidence type="ECO:0000259" key="2">
    <source>
        <dbReference type="Pfam" id="PF14344"/>
    </source>
</evidence>
<protein>
    <recommendedName>
        <fullName evidence="2">DUF4397 domain-containing protein</fullName>
    </recommendedName>
</protein>
<dbReference type="InterPro" id="IPR025510">
    <property type="entry name" value="DUF4397"/>
</dbReference>
<reference evidence="3 4" key="1">
    <citation type="submission" date="2018-08" db="EMBL/GenBank/DDBJ databases">
        <title>Meiothermus granaticius genome AF-68 sequencing project.</title>
        <authorList>
            <person name="Da Costa M.S."/>
            <person name="Albuquerque L."/>
            <person name="Raposo P."/>
            <person name="Froufe H.J.C."/>
            <person name="Barroso C.S."/>
            <person name="Egas C."/>
        </authorList>
    </citation>
    <scope>NUCLEOTIDE SEQUENCE [LARGE SCALE GENOMIC DNA]</scope>
    <source>
        <strain evidence="3 4">AF-68</strain>
    </source>
</reference>
<gene>
    <name evidence="3" type="ORF">Mgrana_01626</name>
</gene>